<protein>
    <submittedName>
        <fullName evidence="1">Uncharacterized protein</fullName>
    </submittedName>
</protein>
<evidence type="ECO:0000313" key="1">
    <source>
        <dbReference type="EMBL" id="MBD2828495.1"/>
    </source>
</evidence>
<sequence length="70" mass="7494">MTPDSTLAAAGRVYPITPPPDDDARFTAGLVLDVADVLTQHGYPRPVSGLDWVELKMALFRFLYGMGGAA</sequence>
<organism evidence="1">
    <name type="scientific">Streptomyces globisporus</name>
    <dbReference type="NCBI Taxonomy" id="1908"/>
    <lineage>
        <taxon>Bacteria</taxon>
        <taxon>Bacillati</taxon>
        <taxon>Actinomycetota</taxon>
        <taxon>Actinomycetes</taxon>
        <taxon>Kitasatosporales</taxon>
        <taxon>Streptomycetaceae</taxon>
        <taxon>Streptomyces</taxon>
    </lineage>
</organism>
<name>A0A927BIY1_STRGL</name>
<reference evidence="1" key="1">
    <citation type="journal article" date="2020" name="PLoS ONE">
        <title>Isolation and characterization of Streptomyces bacteriophages and Streptomyces strains encoding biosynthetic arsenals: Streptomyces strains and phages for antibiotic discovery.</title>
        <authorList>
            <person name="Montano E.T."/>
            <person name="Nideffer J.F."/>
            <person name="Brumage L."/>
            <person name="Erb M."/>
            <person name="Derman A.I."/>
            <person name="Davis J.P."/>
            <person name="Estrada E."/>
            <person name="Fu S."/>
            <person name="Le D."/>
            <person name="Vuppala A."/>
            <person name="Tran C."/>
            <person name="Luterstein E."/>
            <person name="Lakkaraju S."/>
            <person name="Panchagnula S."/>
            <person name="Ren C."/>
            <person name="Doan J."/>
            <person name="Tran S."/>
            <person name="Soriano J."/>
            <person name="Fujita Y."/>
            <person name="Gutala P."/>
            <person name="Fujii Q."/>
            <person name="Lee M."/>
            <person name="Bui A."/>
            <person name="Villarreal C."/>
            <person name="Shing S.R."/>
            <person name="Kim S."/>
            <person name="Freeman D."/>
            <person name="Racha V."/>
            <person name="Ho A."/>
            <person name="Kumar P."/>
            <person name="Falah K."/>
            <person name="Dawson T."/>
            <person name="Enustun E."/>
            <person name="Prichard A."/>
            <person name="Gomez A."/>
            <person name="Khanna K."/>
            <person name="Trigg S."/>
            <person name="Fernandez L."/>
            <person name="Pogliano K."/>
            <person name="Pogliano J."/>
        </authorList>
    </citation>
    <scope>NUCLEOTIDE SEQUENCE</scope>
    <source>
        <strain evidence="1">QF2</strain>
    </source>
</reference>
<comment type="caution">
    <text evidence="1">The sequence shown here is derived from an EMBL/GenBank/DDBJ whole genome shotgun (WGS) entry which is preliminary data.</text>
</comment>
<dbReference type="EMBL" id="JACWUS010000001">
    <property type="protein sequence ID" value="MBD2828495.1"/>
    <property type="molecule type" value="Genomic_DNA"/>
</dbReference>
<dbReference type="AlphaFoldDB" id="A0A927BIY1"/>
<proteinExistence type="predicted"/>
<accession>A0A927BIY1</accession>
<gene>
    <name evidence="1" type="ORF">ID875_09200</name>
</gene>